<dbReference type="PANTHER" id="PTHR46268">
    <property type="entry name" value="STRESS RESPONSE PROTEIN NHAX"/>
    <property type="match status" value="1"/>
</dbReference>
<feature type="domain" description="UspA" evidence="2">
    <location>
        <begin position="3"/>
        <end position="128"/>
    </location>
</feature>
<sequence length="180" mass="19075">MYRILMPIDDDEQRVEAQAEVVSELLEVADGIEVVLLHVFDDEDRADGTAPSQLATGRKARNRLTEAGAAVVERSEAGNPAEEIVRAARATGANQIVLGGRKRSSLGAVVFGSVSQAVVREATAPATVAGSVENLERPSHRCADCGEVYYATPNTEISSCRRCGGVNLKPVTGNRTEPTA</sequence>
<protein>
    <submittedName>
        <fullName evidence="3">UspA domain-containing protein</fullName>
    </submittedName>
</protein>
<evidence type="ECO:0000313" key="4">
    <source>
        <dbReference type="Proteomes" id="UP000017840"/>
    </source>
</evidence>
<dbReference type="InterPro" id="IPR006016">
    <property type="entry name" value="UspA"/>
</dbReference>
<dbReference type="eggNOG" id="arCOG03050">
    <property type="taxonomic scope" value="Archaea"/>
</dbReference>
<evidence type="ECO:0000313" key="3">
    <source>
        <dbReference type="EMBL" id="ESP88728.1"/>
    </source>
</evidence>
<dbReference type="RefSeq" id="WP_023394136.1">
    <property type="nucleotide sequence ID" value="NZ_ASGZ01000026.1"/>
</dbReference>
<organism evidence="3 4">
    <name type="scientific">Candidatus Halobonum tyrrellensis G22</name>
    <dbReference type="NCBI Taxonomy" id="1324957"/>
    <lineage>
        <taxon>Archaea</taxon>
        <taxon>Methanobacteriati</taxon>
        <taxon>Methanobacteriota</taxon>
        <taxon>Stenosarchaea group</taxon>
        <taxon>Halobacteria</taxon>
        <taxon>Halobacteriales</taxon>
        <taxon>Haloferacaceae</taxon>
        <taxon>Candidatus Halobonum</taxon>
    </lineage>
</organism>
<dbReference type="Pfam" id="PF00582">
    <property type="entry name" value="Usp"/>
    <property type="match status" value="1"/>
</dbReference>
<dbReference type="STRING" id="1324957.K933_07753"/>
<dbReference type="InterPro" id="IPR006015">
    <property type="entry name" value="Universal_stress_UspA"/>
</dbReference>
<comment type="similarity">
    <text evidence="1">Belongs to the universal stress protein A family.</text>
</comment>
<dbReference type="AlphaFoldDB" id="V4HF41"/>
<dbReference type="PRINTS" id="PR01438">
    <property type="entry name" value="UNVRSLSTRESS"/>
</dbReference>
<gene>
    <name evidence="3" type="ORF">K933_07753</name>
</gene>
<comment type="caution">
    <text evidence="3">The sequence shown here is derived from an EMBL/GenBank/DDBJ whole genome shotgun (WGS) entry which is preliminary data.</text>
</comment>
<accession>V4HF41</accession>
<dbReference type="PANTHER" id="PTHR46268:SF6">
    <property type="entry name" value="UNIVERSAL STRESS PROTEIN UP12"/>
    <property type="match status" value="1"/>
</dbReference>
<dbReference type="Proteomes" id="UP000017840">
    <property type="component" value="Unassembled WGS sequence"/>
</dbReference>
<keyword evidence="4" id="KW-1185">Reference proteome</keyword>
<evidence type="ECO:0000256" key="1">
    <source>
        <dbReference type="ARBA" id="ARBA00008791"/>
    </source>
</evidence>
<evidence type="ECO:0000259" key="2">
    <source>
        <dbReference type="Pfam" id="PF00582"/>
    </source>
</evidence>
<dbReference type="SUPFAM" id="SSF52402">
    <property type="entry name" value="Adenine nucleotide alpha hydrolases-like"/>
    <property type="match status" value="1"/>
</dbReference>
<dbReference type="CDD" id="cd00293">
    <property type="entry name" value="USP-like"/>
    <property type="match status" value="1"/>
</dbReference>
<dbReference type="OrthoDB" id="281037at2157"/>
<dbReference type="Gene3D" id="3.40.50.620">
    <property type="entry name" value="HUPs"/>
    <property type="match status" value="1"/>
</dbReference>
<name>V4HF41_9EURY</name>
<reference evidence="3 4" key="1">
    <citation type="journal article" date="2013" name="Genome Announc.">
        <title>Draft Genome Sequence of 'Candidatus Halobonum tyrrellensis' Strain G22, Isolated from the Hypersaline Waters of Lake Tyrrell, Australia.</title>
        <authorList>
            <person name="Ugalde J.A."/>
            <person name="Narasingarao P."/>
            <person name="Kuo S."/>
            <person name="Podell S."/>
            <person name="Allen E.E."/>
        </authorList>
    </citation>
    <scope>NUCLEOTIDE SEQUENCE [LARGE SCALE GENOMIC DNA]</scope>
    <source>
        <strain evidence="3 4">G22</strain>
    </source>
</reference>
<dbReference type="InterPro" id="IPR014729">
    <property type="entry name" value="Rossmann-like_a/b/a_fold"/>
</dbReference>
<dbReference type="EMBL" id="ASGZ01000026">
    <property type="protein sequence ID" value="ESP88728.1"/>
    <property type="molecule type" value="Genomic_DNA"/>
</dbReference>
<proteinExistence type="inferred from homology"/>